<name>A0AAW1AEP2_9HYME</name>
<keyword evidence="3" id="KW-1185">Reference proteome</keyword>
<accession>A0AAW1AEP2</accession>
<feature type="region of interest" description="Disordered" evidence="1">
    <location>
        <begin position="87"/>
        <end position="127"/>
    </location>
</feature>
<evidence type="ECO:0000256" key="1">
    <source>
        <dbReference type="SAM" id="MobiDB-lite"/>
    </source>
</evidence>
<evidence type="ECO:0000313" key="2">
    <source>
        <dbReference type="EMBL" id="KAK9308357.1"/>
    </source>
</evidence>
<sequence>MELQLLPILVATGEILSPTVFVNPNCIKFFQNSFLRFWSPKNKGKNLFERLTVVMVSEIASQNPECRREVACLLACLLTSTKRERVHDVTGNGDEQGFSKSQRGTVKQDEVGRDASLPSQGAREQFP</sequence>
<reference evidence="2 3" key="1">
    <citation type="submission" date="2024-05" db="EMBL/GenBank/DDBJ databases">
        <title>The nuclear and mitochondrial genome assemblies of Tetragonisca angustula (Apidae: Meliponini), a tiny yet remarkable pollinator in the Neotropics.</title>
        <authorList>
            <person name="Ferrari R."/>
            <person name="Ricardo P.C."/>
            <person name="Dias F.C."/>
            <person name="Araujo N.S."/>
            <person name="Soares D.O."/>
            <person name="Zhou Q.-S."/>
            <person name="Zhu C.-D."/>
            <person name="Coutinho L."/>
            <person name="Airas M.C."/>
            <person name="Batista T.M."/>
        </authorList>
    </citation>
    <scope>NUCLEOTIDE SEQUENCE [LARGE SCALE GENOMIC DNA]</scope>
    <source>
        <strain evidence="2">ASF017062</strain>
        <tissue evidence="2">Abdomen</tissue>
    </source>
</reference>
<protein>
    <submittedName>
        <fullName evidence="2">Uncharacterized protein</fullName>
    </submittedName>
</protein>
<proteinExistence type="predicted"/>
<dbReference type="AlphaFoldDB" id="A0AAW1AEP2"/>
<dbReference type="EMBL" id="JAWNGG020000021">
    <property type="protein sequence ID" value="KAK9308357.1"/>
    <property type="molecule type" value="Genomic_DNA"/>
</dbReference>
<evidence type="ECO:0000313" key="3">
    <source>
        <dbReference type="Proteomes" id="UP001432146"/>
    </source>
</evidence>
<dbReference type="Proteomes" id="UP001432146">
    <property type="component" value="Unassembled WGS sequence"/>
</dbReference>
<organism evidence="2 3">
    <name type="scientific">Tetragonisca angustula</name>
    <dbReference type="NCBI Taxonomy" id="166442"/>
    <lineage>
        <taxon>Eukaryota</taxon>
        <taxon>Metazoa</taxon>
        <taxon>Ecdysozoa</taxon>
        <taxon>Arthropoda</taxon>
        <taxon>Hexapoda</taxon>
        <taxon>Insecta</taxon>
        <taxon>Pterygota</taxon>
        <taxon>Neoptera</taxon>
        <taxon>Endopterygota</taxon>
        <taxon>Hymenoptera</taxon>
        <taxon>Apocrita</taxon>
        <taxon>Aculeata</taxon>
        <taxon>Apoidea</taxon>
        <taxon>Anthophila</taxon>
        <taxon>Apidae</taxon>
        <taxon>Tetragonisca</taxon>
    </lineage>
</organism>
<gene>
    <name evidence="2" type="ORF">QLX08_001546</name>
</gene>
<comment type="caution">
    <text evidence="2">The sequence shown here is derived from an EMBL/GenBank/DDBJ whole genome shotgun (WGS) entry which is preliminary data.</text>
</comment>